<protein>
    <submittedName>
        <fullName evidence="1">Uncharacterized protein</fullName>
    </submittedName>
</protein>
<gene>
    <name evidence="1" type="ORF">MM171A01422_0016</name>
    <name evidence="2" type="ORF">MM171B00346_0029</name>
</gene>
<organism evidence="1">
    <name type="scientific">viral metagenome</name>
    <dbReference type="NCBI Taxonomy" id="1070528"/>
    <lineage>
        <taxon>unclassified sequences</taxon>
        <taxon>metagenomes</taxon>
        <taxon>organismal metagenomes</taxon>
    </lineage>
</organism>
<dbReference type="EMBL" id="MT143879">
    <property type="protein sequence ID" value="QJB04317.1"/>
    <property type="molecule type" value="Genomic_DNA"/>
</dbReference>
<sequence>MSEINIRLNPFQAGILMAMIMESEHKEGPLKNVYEQLIEIKRQIEKEVGVEKELLPSGLLKITDRDGNTIIRPPQEWEGFANKGEK</sequence>
<dbReference type="AlphaFoldDB" id="A0A6M3LVZ9"/>
<evidence type="ECO:0000313" key="1">
    <source>
        <dbReference type="EMBL" id="QJA98983.1"/>
    </source>
</evidence>
<dbReference type="EMBL" id="MT143621">
    <property type="protein sequence ID" value="QJA98983.1"/>
    <property type="molecule type" value="Genomic_DNA"/>
</dbReference>
<reference evidence="1" key="1">
    <citation type="submission" date="2020-03" db="EMBL/GenBank/DDBJ databases">
        <title>The deep terrestrial virosphere.</title>
        <authorList>
            <person name="Holmfeldt K."/>
            <person name="Nilsson E."/>
            <person name="Simone D."/>
            <person name="Lopez-Fernandez M."/>
            <person name="Wu X."/>
            <person name="de Brujin I."/>
            <person name="Lundin D."/>
            <person name="Andersson A."/>
            <person name="Bertilsson S."/>
            <person name="Dopson M."/>
        </authorList>
    </citation>
    <scope>NUCLEOTIDE SEQUENCE</scope>
    <source>
        <strain evidence="1">MM171A01422</strain>
        <strain evidence="2">MM171B00346</strain>
    </source>
</reference>
<accession>A0A6M3LVZ9</accession>
<proteinExistence type="predicted"/>
<evidence type="ECO:0000313" key="2">
    <source>
        <dbReference type="EMBL" id="QJB04317.1"/>
    </source>
</evidence>
<name>A0A6M3LVZ9_9ZZZZ</name>